<keyword evidence="5" id="KW-1185">Reference proteome</keyword>
<feature type="transmembrane region" description="Helical" evidence="2">
    <location>
        <begin position="449"/>
        <end position="467"/>
    </location>
</feature>
<dbReference type="AlphaFoldDB" id="A0A9N8DHP9"/>
<dbReference type="OrthoDB" id="48977at2759"/>
<organism evidence="4 5">
    <name type="scientific">Seminavis robusta</name>
    <dbReference type="NCBI Taxonomy" id="568900"/>
    <lineage>
        <taxon>Eukaryota</taxon>
        <taxon>Sar</taxon>
        <taxon>Stramenopiles</taxon>
        <taxon>Ochrophyta</taxon>
        <taxon>Bacillariophyta</taxon>
        <taxon>Bacillariophyceae</taxon>
        <taxon>Bacillariophycidae</taxon>
        <taxon>Naviculales</taxon>
        <taxon>Naviculaceae</taxon>
        <taxon>Seminavis</taxon>
    </lineage>
</organism>
<dbReference type="EMBL" id="CAICTM010000126">
    <property type="protein sequence ID" value="CAB9502080.1"/>
    <property type="molecule type" value="Genomic_DNA"/>
</dbReference>
<feature type="region of interest" description="Disordered" evidence="1">
    <location>
        <begin position="22"/>
        <end position="75"/>
    </location>
</feature>
<sequence>MKSLPLLALVSCLLVLPSSASKLKGAPSRSKKSLPILPNGQTYDGRGEASRGLKAVAKGPPSRECKASSDYKYSTSKEGDADIKREVKFSCSANGESDQPMARGLFIDPADIRDKIEYKVKADKKGLTLKVEYKQEFQEEEGVDDFTDTAASYEVTFDSIIEYAKNDGKTMEDRSDEEQAYNWDDDLVLQKFELTQFHNFTNVTKVGDLSYWNIETQDYTVLFNFTVSQADMGDKVTANTMKIDVRILNFPWLANGTNLALMSSIKSELKVEVDFSEIAVTARSEELGGGDDKPGAGAPGGLDKKVNHHKWARNAHVSFENVTEDLGFIPFGDYKWDYEAEASTNNASDAYWANFYCDQEPQVAVQRSMVVNDTMCENLTLADADLYILEEVEDIVVVATYAPSMGNETQQQIAYSFVGPKAQHADEIYWDPEAGIGYETKSGAMSSTGVGMMVSAVLAAGWFFVFMEL</sequence>
<accession>A0A9N8DHP9</accession>
<evidence type="ECO:0000256" key="3">
    <source>
        <dbReference type="SAM" id="SignalP"/>
    </source>
</evidence>
<name>A0A9N8DHP9_9STRA</name>
<evidence type="ECO:0000256" key="2">
    <source>
        <dbReference type="SAM" id="Phobius"/>
    </source>
</evidence>
<evidence type="ECO:0000313" key="4">
    <source>
        <dbReference type="EMBL" id="CAB9502080.1"/>
    </source>
</evidence>
<keyword evidence="2" id="KW-1133">Transmembrane helix</keyword>
<reference evidence="4" key="1">
    <citation type="submission" date="2020-06" db="EMBL/GenBank/DDBJ databases">
        <authorList>
            <consortium name="Plant Systems Biology data submission"/>
        </authorList>
    </citation>
    <scope>NUCLEOTIDE SEQUENCE</scope>
    <source>
        <strain evidence="4">D6</strain>
    </source>
</reference>
<protein>
    <submittedName>
        <fullName evidence="4">Uncharacterized protein</fullName>
    </submittedName>
</protein>
<keyword evidence="2" id="KW-0812">Transmembrane</keyword>
<evidence type="ECO:0000256" key="1">
    <source>
        <dbReference type="SAM" id="MobiDB-lite"/>
    </source>
</evidence>
<keyword evidence="3" id="KW-0732">Signal</keyword>
<evidence type="ECO:0000313" key="5">
    <source>
        <dbReference type="Proteomes" id="UP001153069"/>
    </source>
</evidence>
<comment type="caution">
    <text evidence="4">The sequence shown here is derived from an EMBL/GenBank/DDBJ whole genome shotgun (WGS) entry which is preliminary data.</text>
</comment>
<keyword evidence="2" id="KW-0472">Membrane</keyword>
<feature type="chain" id="PRO_5040268423" evidence="3">
    <location>
        <begin position="21"/>
        <end position="469"/>
    </location>
</feature>
<feature type="compositionally biased region" description="Basic and acidic residues" evidence="1">
    <location>
        <begin position="61"/>
        <end position="75"/>
    </location>
</feature>
<feature type="signal peptide" evidence="3">
    <location>
        <begin position="1"/>
        <end position="20"/>
    </location>
</feature>
<dbReference type="Proteomes" id="UP001153069">
    <property type="component" value="Unassembled WGS sequence"/>
</dbReference>
<proteinExistence type="predicted"/>
<gene>
    <name evidence="4" type="ORF">SEMRO_127_G060720.1</name>
</gene>